<organism evidence="1 2">
    <name type="scientific">Croceitalea vernalis</name>
    <dbReference type="NCBI Taxonomy" id="3075599"/>
    <lineage>
        <taxon>Bacteria</taxon>
        <taxon>Pseudomonadati</taxon>
        <taxon>Bacteroidota</taxon>
        <taxon>Flavobacteriia</taxon>
        <taxon>Flavobacteriales</taxon>
        <taxon>Flavobacteriaceae</taxon>
        <taxon>Croceitalea</taxon>
    </lineage>
</organism>
<dbReference type="PANTHER" id="PTHR37804:SF1">
    <property type="entry name" value="CDAA REGULATORY PROTEIN CDAR"/>
    <property type="match status" value="1"/>
</dbReference>
<dbReference type="Gene3D" id="2.170.120.40">
    <property type="entry name" value="YbbR-like domain"/>
    <property type="match status" value="1"/>
</dbReference>
<protein>
    <submittedName>
        <fullName evidence="1">YbbR-like domain-containing protein</fullName>
    </submittedName>
</protein>
<evidence type="ECO:0000313" key="2">
    <source>
        <dbReference type="Proteomes" id="UP001250662"/>
    </source>
</evidence>
<dbReference type="RefSeq" id="WP_311387797.1">
    <property type="nucleotide sequence ID" value="NZ_JAVRHU010000002.1"/>
</dbReference>
<evidence type="ECO:0000313" key="1">
    <source>
        <dbReference type="EMBL" id="MDT0621793.1"/>
    </source>
</evidence>
<dbReference type="Pfam" id="PF07949">
    <property type="entry name" value="YbbR"/>
    <property type="match status" value="1"/>
</dbReference>
<name>A0ABU3BI03_9FLAO</name>
<gene>
    <name evidence="1" type="ORF">RM520_09155</name>
</gene>
<reference evidence="1 2" key="1">
    <citation type="submission" date="2023-09" db="EMBL/GenBank/DDBJ databases">
        <authorList>
            <person name="Rey-Velasco X."/>
        </authorList>
    </citation>
    <scope>NUCLEOTIDE SEQUENCE [LARGE SCALE GENOMIC DNA]</scope>
    <source>
        <strain evidence="1 2">P007</strain>
    </source>
</reference>
<dbReference type="PANTHER" id="PTHR37804">
    <property type="entry name" value="CDAA REGULATORY PROTEIN CDAR"/>
    <property type="match status" value="1"/>
</dbReference>
<sequence>MLKKLVTNLNQRKVKVFLLFLICSFLAWSLSKLSESYESRAAFEIDYINFPDTLLLNTAEKQFVNTKLRTSGFQFLSYGISPKKLKIDLNNVSFSNGRYYMSANTIKPQFEKQLSNTISIIEFEEQQVFIDLYQVIKKEVPIEPDVSIELAQNHLLEGDLKIEPNIIVLKGPSNEVKSITKIKTEQLIFNELKEDFSKSVGIVIPDGLVNGEISTNSVKVSGKVVRFSEKEYTISIEAKNVPVGFRIRMFPNQVSLVCKASIDTLKDISNDDFEVVVDCSNIDKTKSQLLIEVSKSPENIYAVQLLNNQIEFVLEKL</sequence>
<dbReference type="InterPro" id="IPR012505">
    <property type="entry name" value="YbbR"/>
</dbReference>
<dbReference type="InterPro" id="IPR053154">
    <property type="entry name" value="c-di-AMP_regulator"/>
</dbReference>
<dbReference type="EMBL" id="JAVRHU010000002">
    <property type="protein sequence ID" value="MDT0621793.1"/>
    <property type="molecule type" value="Genomic_DNA"/>
</dbReference>
<keyword evidence="2" id="KW-1185">Reference proteome</keyword>
<proteinExistence type="predicted"/>
<dbReference type="Proteomes" id="UP001250662">
    <property type="component" value="Unassembled WGS sequence"/>
</dbReference>
<comment type="caution">
    <text evidence="1">The sequence shown here is derived from an EMBL/GenBank/DDBJ whole genome shotgun (WGS) entry which is preliminary data.</text>
</comment>
<dbReference type="Gene3D" id="2.170.120.30">
    <property type="match status" value="1"/>
</dbReference>
<accession>A0ABU3BI03</accession>